<reference evidence="1" key="1">
    <citation type="journal article" date="2021" name="Proc. Natl. Acad. Sci. U.S.A.">
        <title>A Catalog of Tens of Thousands of Viruses from Human Metagenomes Reveals Hidden Associations with Chronic Diseases.</title>
        <authorList>
            <person name="Tisza M.J."/>
            <person name="Buck C.B."/>
        </authorList>
    </citation>
    <scope>NUCLEOTIDE SEQUENCE</scope>
    <source>
        <strain evidence="1">Cti7t8</strain>
    </source>
</reference>
<sequence>MPKRMPNCRCAGCGEPIPLICITDDPDAVHYHLDCHRYIYGG</sequence>
<dbReference type="EMBL" id="BK014707">
    <property type="protein sequence ID" value="DAD68734.1"/>
    <property type="molecule type" value="Genomic_DNA"/>
</dbReference>
<organism evidence="1">
    <name type="scientific">Podoviridae sp. cti7t8</name>
    <dbReference type="NCBI Taxonomy" id="2823560"/>
    <lineage>
        <taxon>Viruses</taxon>
        <taxon>Duplodnaviria</taxon>
        <taxon>Heunggongvirae</taxon>
        <taxon>Uroviricota</taxon>
        <taxon>Caudoviricetes</taxon>
    </lineage>
</organism>
<accession>A0A8S5LFK7</accession>
<proteinExistence type="predicted"/>
<protein>
    <submittedName>
        <fullName evidence="1">Ubiquitin-binding zinc finger protein</fullName>
    </submittedName>
</protein>
<name>A0A8S5LFK7_9CAUD</name>
<evidence type="ECO:0000313" key="1">
    <source>
        <dbReference type="EMBL" id="DAD68734.1"/>
    </source>
</evidence>